<evidence type="ECO:0000256" key="8">
    <source>
        <dbReference type="ARBA" id="ARBA00023004"/>
    </source>
</evidence>
<dbReference type="GO" id="GO:0006094">
    <property type="term" value="P:gluconeogenesis"/>
    <property type="evidence" value="ECO:0007669"/>
    <property type="project" value="UniProtKB-KW"/>
</dbReference>
<dbReference type="InterPro" id="IPR029009">
    <property type="entry name" value="ASB_dom_sf"/>
</dbReference>
<feature type="domain" description="Serine dehydratase beta chain" evidence="13">
    <location>
        <begin position="7"/>
        <end position="86"/>
    </location>
</feature>
<organism evidence="14 15">
    <name type="scientific">Lactobacillus helveticus</name>
    <name type="common">Lactobacillus suntoryeus</name>
    <dbReference type="NCBI Taxonomy" id="1587"/>
    <lineage>
        <taxon>Bacteria</taxon>
        <taxon>Bacillati</taxon>
        <taxon>Bacillota</taxon>
        <taxon>Bacilli</taxon>
        <taxon>Lactobacillales</taxon>
        <taxon>Lactobacillaceae</taxon>
        <taxon>Lactobacillus</taxon>
    </lineage>
</organism>
<dbReference type="AlphaFoldDB" id="A0A8H9F8J5"/>
<evidence type="ECO:0000256" key="11">
    <source>
        <dbReference type="ARBA" id="ARBA00041766"/>
    </source>
</evidence>
<dbReference type="EC" id="4.3.1.17" evidence="4"/>
<gene>
    <name evidence="14" type="primary">sdhB_1</name>
    <name evidence="14" type="ORF">LHEH8_12890</name>
</gene>
<dbReference type="InterPro" id="IPR005131">
    <property type="entry name" value="Ser_deHydtase_bsu"/>
</dbReference>
<comment type="caution">
    <text evidence="14">The sequence shown here is derived from an EMBL/GenBank/DDBJ whole genome shotgun (WGS) entry which is preliminary data.</text>
</comment>
<sequence length="220" mass="24439">MVNRYKSVFDIIGPVMVGPSSSHTAGVVAIGRAGNKIFGGVPPKVTVHYYDSFAQTHRGHGTDYAIAAGLLGMKTDDLRVPQAIEIAREQGMDLRFVEEKSESPINHLNTAILDMSDDHKKIRLAGCSIGGGAIEIRQIIMDGEEIIPSGTLPIILFIDKTKNLQNEEKMTELLNKEAPFRKKQVFKAEHCNIYEYDIRNYLKPALISKLKTTFKTVIIL</sequence>
<dbReference type="GO" id="GO:0051539">
    <property type="term" value="F:4 iron, 4 sulfur cluster binding"/>
    <property type="evidence" value="ECO:0007669"/>
    <property type="project" value="UniProtKB-KW"/>
</dbReference>
<comment type="pathway">
    <text evidence="2">Carbohydrate biosynthesis; gluconeogenesis.</text>
</comment>
<comment type="similarity">
    <text evidence="3">Belongs to the iron-sulfur dependent L-serine dehydratase family.</text>
</comment>
<comment type="cofactor">
    <cofactor evidence="1">
        <name>[4Fe-4S] cluster</name>
        <dbReference type="ChEBI" id="CHEBI:49883"/>
    </cofactor>
</comment>
<keyword evidence="10" id="KW-0456">Lyase</keyword>
<dbReference type="SUPFAM" id="SSF143548">
    <property type="entry name" value="Serine metabolism enzymes domain"/>
    <property type="match status" value="1"/>
</dbReference>
<dbReference type="Pfam" id="PF03315">
    <property type="entry name" value="SDH_beta"/>
    <property type="match status" value="1"/>
</dbReference>
<evidence type="ECO:0000256" key="5">
    <source>
        <dbReference type="ARBA" id="ARBA00022432"/>
    </source>
</evidence>
<proteinExistence type="inferred from homology"/>
<dbReference type="GO" id="GO:0046872">
    <property type="term" value="F:metal ion binding"/>
    <property type="evidence" value="ECO:0007669"/>
    <property type="project" value="UniProtKB-KW"/>
</dbReference>
<dbReference type="RefSeq" id="WP_201724945.1">
    <property type="nucleotide sequence ID" value="NZ_BLYO01000284.1"/>
</dbReference>
<dbReference type="InterPro" id="IPR051318">
    <property type="entry name" value="Fe-S_L-Ser"/>
</dbReference>
<name>A0A8H9F8J5_LACHE</name>
<evidence type="ECO:0000256" key="9">
    <source>
        <dbReference type="ARBA" id="ARBA00023014"/>
    </source>
</evidence>
<dbReference type="EMBL" id="BLYO01000284">
    <property type="protein sequence ID" value="GFO99533.1"/>
    <property type="molecule type" value="Genomic_DNA"/>
</dbReference>
<keyword evidence="5" id="KW-0312">Gluconeogenesis</keyword>
<keyword evidence="9" id="KW-0411">Iron-sulfur</keyword>
<evidence type="ECO:0000256" key="6">
    <source>
        <dbReference type="ARBA" id="ARBA00022485"/>
    </source>
</evidence>
<evidence type="ECO:0000256" key="10">
    <source>
        <dbReference type="ARBA" id="ARBA00023239"/>
    </source>
</evidence>
<keyword evidence="8" id="KW-0408">Iron</keyword>
<evidence type="ECO:0000256" key="1">
    <source>
        <dbReference type="ARBA" id="ARBA00001966"/>
    </source>
</evidence>
<protein>
    <recommendedName>
        <fullName evidence="4">L-serine ammonia-lyase</fullName>
        <ecNumber evidence="4">4.3.1.17</ecNumber>
    </recommendedName>
    <alternativeName>
        <fullName evidence="11">L-serine deaminase</fullName>
    </alternativeName>
</protein>
<dbReference type="PANTHER" id="PTHR30182:SF12">
    <property type="entry name" value="L-SERINE DEHYDRATASE, BETA CHAIN-RELATED"/>
    <property type="match status" value="1"/>
</dbReference>
<evidence type="ECO:0000256" key="7">
    <source>
        <dbReference type="ARBA" id="ARBA00022723"/>
    </source>
</evidence>
<evidence type="ECO:0000313" key="14">
    <source>
        <dbReference type="EMBL" id="GFO99533.1"/>
    </source>
</evidence>
<dbReference type="GO" id="GO:0003941">
    <property type="term" value="F:L-serine ammonia-lyase activity"/>
    <property type="evidence" value="ECO:0007669"/>
    <property type="project" value="UniProtKB-EC"/>
</dbReference>
<evidence type="ECO:0000256" key="2">
    <source>
        <dbReference type="ARBA" id="ARBA00004742"/>
    </source>
</evidence>
<accession>A0A8H9F8J5</accession>
<keyword evidence="6" id="KW-0004">4Fe-4S</keyword>
<evidence type="ECO:0000256" key="3">
    <source>
        <dbReference type="ARBA" id="ARBA00008636"/>
    </source>
</evidence>
<dbReference type="Gene3D" id="3.30.1330.90">
    <property type="entry name" value="D-3-phosphoglycerate dehydrogenase, domain 3"/>
    <property type="match status" value="1"/>
</dbReference>
<evidence type="ECO:0000313" key="15">
    <source>
        <dbReference type="Proteomes" id="UP000618094"/>
    </source>
</evidence>
<evidence type="ECO:0000256" key="4">
    <source>
        <dbReference type="ARBA" id="ARBA00012093"/>
    </source>
</evidence>
<dbReference type="PANTHER" id="PTHR30182">
    <property type="entry name" value="L-SERINE DEHYDRATASE"/>
    <property type="match status" value="1"/>
</dbReference>
<evidence type="ECO:0000259" key="13">
    <source>
        <dbReference type="Pfam" id="PF03315"/>
    </source>
</evidence>
<comment type="catalytic activity">
    <reaction evidence="12">
        <text>L-serine = pyruvate + NH4(+)</text>
        <dbReference type="Rhea" id="RHEA:19169"/>
        <dbReference type="ChEBI" id="CHEBI:15361"/>
        <dbReference type="ChEBI" id="CHEBI:28938"/>
        <dbReference type="ChEBI" id="CHEBI:33384"/>
        <dbReference type="EC" id="4.3.1.17"/>
    </reaction>
</comment>
<evidence type="ECO:0000256" key="12">
    <source>
        <dbReference type="ARBA" id="ARBA00049406"/>
    </source>
</evidence>
<dbReference type="Proteomes" id="UP000618094">
    <property type="component" value="Unassembled WGS sequence"/>
</dbReference>
<reference evidence="14" key="1">
    <citation type="submission" date="2020-07" db="EMBL/GenBank/DDBJ databases">
        <title>Draft genome sequence of Lactobacillus helveticus strain H-8.</title>
        <authorList>
            <person name="Endo A."/>
            <person name="Maeno S."/>
            <person name="Kido Y."/>
        </authorList>
    </citation>
    <scope>NUCLEOTIDE SEQUENCE</scope>
    <source>
        <strain evidence="14">H-8</strain>
    </source>
</reference>
<keyword evidence="7" id="KW-0479">Metal-binding</keyword>